<organism evidence="11 12">
    <name type="scientific">Lagenidium giganteum</name>
    <dbReference type="NCBI Taxonomy" id="4803"/>
    <lineage>
        <taxon>Eukaryota</taxon>
        <taxon>Sar</taxon>
        <taxon>Stramenopiles</taxon>
        <taxon>Oomycota</taxon>
        <taxon>Peronosporomycetes</taxon>
        <taxon>Pythiales</taxon>
        <taxon>Pythiaceae</taxon>
    </lineage>
</organism>
<dbReference type="GO" id="GO:0004222">
    <property type="term" value="F:metalloendopeptidase activity"/>
    <property type="evidence" value="ECO:0007669"/>
    <property type="project" value="InterPro"/>
</dbReference>
<keyword evidence="7" id="KW-0482">Metalloprotease</keyword>
<dbReference type="Proteomes" id="UP001146120">
    <property type="component" value="Unassembled WGS sequence"/>
</dbReference>
<keyword evidence="12" id="KW-1185">Reference proteome</keyword>
<evidence type="ECO:0000313" key="11">
    <source>
        <dbReference type="EMBL" id="DBA00266.1"/>
    </source>
</evidence>
<evidence type="ECO:0000256" key="7">
    <source>
        <dbReference type="ARBA" id="ARBA00023049"/>
    </source>
</evidence>
<dbReference type="EMBL" id="DAKRPA010000067">
    <property type="protein sequence ID" value="DBA00266.1"/>
    <property type="molecule type" value="Genomic_DNA"/>
</dbReference>
<comment type="similarity">
    <text evidence="2">Belongs to the peptidase M13 family.</text>
</comment>
<keyword evidence="8" id="KW-0732">Signal</keyword>
<sequence length="698" mass="77228">MKVYATTASIFAASLCAAAVHAEFPAKVTEMLDTTVDPCDDFEQYACGKWLKSYTLPDSKVTSDALDDLAERNQALLQKMLESSSDPILGGMYRSCMDVDKLNKIGAAPLKANLDLINGVQSKVELFHLVGKLARATSTTVFTILDVSVDSKKTTEHIVDFVTKDLTLPERAFYQDAEMWQNISPALTKYVAQALSLAGMNGTEKIVVEMENEIAELMPSNEDRLDPLKSYNPISLSDAQTRFPVTAGEVLSGFGLTEKLTKDSTVTFGSLEFAEKVEQWVAKKDLKHLQAFIAYSYVNQVSEYLGEPMMSARFALFDQAVGGSKQAPPRGETCMNMLMTKLQEPLGQEYAKAKFDQDGQKMAEMMVKLIHEAMKTNIATADWLDDETKKNAQTKLTKVSDLIGKPTYTVDYSSANIKPDALMANFEGITSVINQRKINKIGAKVDPSTWTLSAIQANAMYVAQENKMVYPAGALQPPFMDSKAHPAQSFGAIGIMMGHELTHGFDSIGRRYDHEGMLNVWWSNETNAQFLERARCLEQQYSRFPMIGEDGKTELGKVNGALTLSENIADNGGAKLAWEAYNAYMKNSTNAQHTQNTHNIHSNRSACTESPQAVTESPHGATQQLTAEEAAKLFFISFGQSFCSKARDERVKFVLSSDNHSPARWRINGVMMNSRTFAKTFQCAAGTKMNPEKKCEVW</sequence>
<keyword evidence="4" id="KW-0479">Metal-binding</keyword>
<keyword evidence="3" id="KW-0645">Protease</keyword>
<dbReference type="Pfam" id="PF01431">
    <property type="entry name" value="Peptidase_M13"/>
    <property type="match status" value="1"/>
</dbReference>
<evidence type="ECO:0000313" key="12">
    <source>
        <dbReference type="Proteomes" id="UP001146120"/>
    </source>
</evidence>
<feature type="signal peptide" evidence="8">
    <location>
        <begin position="1"/>
        <end position="22"/>
    </location>
</feature>
<dbReference type="GO" id="GO:0005886">
    <property type="term" value="C:plasma membrane"/>
    <property type="evidence" value="ECO:0007669"/>
    <property type="project" value="TreeGrafter"/>
</dbReference>
<gene>
    <name evidence="11" type="ORF">N0F65_007910</name>
</gene>
<dbReference type="GO" id="GO:0016485">
    <property type="term" value="P:protein processing"/>
    <property type="evidence" value="ECO:0007669"/>
    <property type="project" value="TreeGrafter"/>
</dbReference>
<dbReference type="CDD" id="cd08662">
    <property type="entry name" value="M13"/>
    <property type="match status" value="1"/>
</dbReference>
<evidence type="ECO:0000256" key="3">
    <source>
        <dbReference type="ARBA" id="ARBA00022670"/>
    </source>
</evidence>
<protein>
    <recommendedName>
        <fullName evidence="13">Endothelin-converting enzyme 1</fullName>
    </recommendedName>
</protein>
<dbReference type="PRINTS" id="PR00786">
    <property type="entry name" value="NEPRILYSIN"/>
</dbReference>
<proteinExistence type="inferred from homology"/>
<feature type="domain" description="Peptidase M13 C-terminal" evidence="9">
    <location>
        <begin position="458"/>
        <end position="697"/>
    </location>
</feature>
<reference evidence="11" key="2">
    <citation type="journal article" date="2023" name="Microbiol Resour">
        <title>Decontamination and Annotation of the Draft Genome Sequence of the Oomycete Lagenidium giganteum ARSEF 373.</title>
        <authorList>
            <person name="Morgan W.R."/>
            <person name="Tartar A."/>
        </authorList>
    </citation>
    <scope>NUCLEOTIDE SEQUENCE</scope>
    <source>
        <strain evidence="11">ARSEF 373</strain>
    </source>
</reference>
<dbReference type="InterPro" id="IPR024079">
    <property type="entry name" value="MetalloPept_cat_dom_sf"/>
</dbReference>
<evidence type="ECO:0000256" key="5">
    <source>
        <dbReference type="ARBA" id="ARBA00022801"/>
    </source>
</evidence>
<dbReference type="Gene3D" id="1.10.1380.10">
    <property type="entry name" value="Neutral endopeptidase , domain2"/>
    <property type="match status" value="1"/>
</dbReference>
<reference evidence="11" key="1">
    <citation type="submission" date="2022-11" db="EMBL/GenBank/DDBJ databases">
        <authorList>
            <person name="Morgan W.R."/>
            <person name="Tartar A."/>
        </authorList>
    </citation>
    <scope>NUCLEOTIDE SEQUENCE</scope>
    <source>
        <strain evidence="11">ARSEF 373</strain>
    </source>
</reference>
<keyword evidence="6" id="KW-0862">Zinc</keyword>
<evidence type="ECO:0008006" key="13">
    <source>
        <dbReference type="Google" id="ProtNLM"/>
    </source>
</evidence>
<evidence type="ECO:0000256" key="8">
    <source>
        <dbReference type="SAM" id="SignalP"/>
    </source>
</evidence>
<name>A0AAV2YZ20_9STRA</name>
<dbReference type="GO" id="GO:0046872">
    <property type="term" value="F:metal ion binding"/>
    <property type="evidence" value="ECO:0007669"/>
    <property type="project" value="UniProtKB-KW"/>
</dbReference>
<accession>A0AAV2YZ20</accession>
<comment type="cofactor">
    <cofactor evidence="1">
        <name>Zn(2+)</name>
        <dbReference type="ChEBI" id="CHEBI:29105"/>
    </cofactor>
</comment>
<dbReference type="InterPro" id="IPR042089">
    <property type="entry name" value="Peptidase_M13_dom_2"/>
</dbReference>
<keyword evidence="5" id="KW-0378">Hydrolase</keyword>
<evidence type="ECO:0000259" key="9">
    <source>
        <dbReference type="Pfam" id="PF01431"/>
    </source>
</evidence>
<evidence type="ECO:0000256" key="6">
    <source>
        <dbReference type="ARBA" id="ARBA00022833"/>
    </source>
</evidence>
<dbReference type="PANTHER" id="PTHR11733:SF167">
    <property type="entry name" value="FI17812P1-RELATED"/>
    <property type="match status" value="1"/>
</dbReference>
<feature type="domain" description="Peptidase M13 N-terminal" evidence="10">
    <location>
        <begin position="38"/>
        <end position="406"/>
    </location>
</feature>
<dbReference type="PANTHER" id="PTHR11733">
    <property type="entry name" value="ZINC METALLOPROTEASE FAMILY M13 NEPRILYSIN-RELATED"/>
    <property type="match status" value="1"/>
</dbReference>
<dbReference type="AlphaFoldDB" id="A0AAV2YZ20"/>
<comment type="caution">
    <text evidence="11">The sequence shown here is derived from an EMBL/GenBank/DDBJ whole genome shotgun (WGS) entry which is preliminary data.</text>
</comment>
<evidence type="ECO:0000259" key="10">
    <source>
        <dbReference type="Pfam" id="PF05649"/>
    </source>
</evidence>
<dbReference type="Pfam" id="PF05649">
    <property type="entry name" value="Peptidase_M13_N"/>
    <property type="match status" value="1"/>
</dbReference>
<dbReference type="Gene3D" id="3.40.390.10">
    <property type="entry name" value="Collagenase (Catalytic Domain)"/>
    <property type="match status" value="1"/>
</dbReference>
<dbReference type="InterPro" id="IPR000718">
    <property type="entry name" value="Peptidase_M13"/>
</dbReference>
<dbReference type="SUPFAM" id="SSF55486">
    <property type="entry name" value="Metalloproteases ('zincins'), catalytic domain"/>
    <property type="match status" value="1"/>
</dbReference>
<feature type="chain" id="PRO_5043718896" description="Endothelin-converting enzyme 1" evidence="8">
    <location>
        <begin position="23"/>
        <end position="698"/>
    </location>
</feature>
<evidence type="ECO:0000256" key="2">
    <source>
        <dbReference type="ARBA" id="ARBA00007357"/>
    </source>
</evidence>
<evidence type="ECO:0000256" key="1">
    <source>
        <dbReference type="ARBA" id="ARBA00001947"/>
    </source>
</evidence>
<dbReference type="InterPro" id="IPR008753">
    <property type="entry name" value="Peptidase_M13_N"/>
</dbReference>
<evidence type="ECO:0000256" key="4">
    <source>
        <dbReference type="ARBA" id="ARBA00022723"/>
    </source>
</evidence>
<dbReference type="InterPro" id="IPR018497">
    <property type="entry name" value="Peptidase_M13_C"/>
</dbReference>
<dbReference type="PROSITE" id="PS51885">
    <property type="entry name" value="NEPRILYSIN"/>
    <property type="match status" value="1"/>
</dbReference>